<dbReference type="PRINTS" id="PR00107">
    <property type="entry name" value="PHOSPHOCPHPR"/>
</dbReference>
<evidence type="ECO:0000256" key="2">
    <source>
        <dbReference type="ARBA" id="ARBA00022490"/>
    </source>
</evidence>
<keyword evidence="3" id="KW-0598">Phosphotransferase system</keyword>
<comment type="subcellular location">
    <subcellularLocation>
        <location evidence="1">Cytoplasm</location>
    </subcellularLocation>
</comment>
<organism evidence="5 6">
    <name type="scientific">Microbacterium soli</name>
    <dbReference type="NCBI Taxonomy" id="446075"/>
    <lineage>
        <taxon>Bacteria</taxon>
        <taxon>Bacillati</taxon>
        <taxon>Actinomycetota</taxon>
        <taxon>Actinomycetes</taxon>
        <taxon>Micrococcales</taxon>
        <taxon>Microbacteriaceae</taxon>
        <taxon>Microbacterium</taxon>
    </lineage>
</organism>
<protein>
    <recommendedName>
        <fullName evidence="4">HPr domain-containing protein</fullName>
    </recommendedName>
</protein>
<dbReference type="Proteomes" id="UP001501591">
    <property type="component" value="Unassembled WGS sequence"/>
</dbReference>
<dbReference type="InterPro" id="IPR035895">
    <property type="entry name" value="HPr-like_sf"/>
</dbReference>
<name>A0ABP7NFZ8_9MICO</name>
<dbReference type="PANTHER" id="PTHR33705:SF2">
    <property type="entry name" value="PHOSPHOCARRIER PROTEIN NPR"/>
    <property type="match status" value="1"/>
</dbReference>
<evidence type="ECO:0000256" key="1">
    <source>
        <dbReference type="ARBA" id="ARBA00004496"/>
    </source>
</evidence>
<evidence type="ECO:0000256" key="3">
    <source>
        <dbReference type="ARBA" id="ARBA00022683"/>
    </source>
</evidence>
<evidence type="ECO:0000313" key="5">
    <source>
        <dbReference type="EMBL" id="GAA3943285.1"/>
    </source>
</evidence>
<comment type="caution">
    <text evidence="5">The sequence shown here is derived from an EMBL/GenBank/DDBJ whole genome shotgun (WGS) entry which is preliminary data.</text>
</comment>
<reference evidence="6" key="1">
    <citation type="journal article" date="2019" name="Int. J. Syst. Evol. Microbiol.">
        <title>The Global Catalogue of Microorganisms (GCM) 10K type strain sequencing project: providing services to taxonomists for standard genome sequencing and annotation.</title>
        <authorList>
            <consortium name="The Broad Institute Genomics Platform"/>
            <consortium name="The Broad Institute Genome Sequencing Center for Infectious Disease"/>
            <person name="Wu L."/>
            <person name="Ma J."/>
        </authorList>
    </citation>
    <scope>NUCLEOTIDE SEQUENCE [LARGE SCALE GENOMIC DNA]</scope>
    <source>
        <strain evidence="6">JCM 17024</strain>
    </source>
</reference>
<feature type="domain" description="HPr" evidence="4">
    <location>
        <begin position="1"/>
        <end position="87"/>
    </location>
</feature>
<sequence>MLRRRVTVGVDEGAHARPVAELARLAQTHGSPVLVSTATGGSAELTSVLAVMDLAIAAGDEVTFEVADSPGAATLLDALAAVLGARS</sequence>
<dbReference type="PROSITE" id="PS51350">
    <property type="entry name" value="PTS_HPR_DOM"/>
    <property type="match status" value="1"/>
</dbReference>
<gene>
    <name evidence="5" type="ORF">GCM10022383_21410</name>
</gene>
<dbReference type="InterPro" id="IPR000032">
    <property type="entry name" value="HPr-like"/>
</dbReference>
<dbReference type="NCBIfam" id="TIGR01003">
    <property type="entry name" value="PTS_HPr_family"/>
    <property type="match status" value="1"/>
</dbReference>
<keyword evidence="6" id="KW-1185">Reference proteome</keyword>
<dbReference type="EMBL" id="BAABCP010000001">
    <property type="protein sequence ID" value="GAA3943285.1"/>
    <property type="molecule type" value="Genomic_DNA"/>
</dbReference>
<dbReference type="Gene3D" id="3.30.1340.10">
    <property type="entry name" value="HPr-like"/>
    <property type="match status" value="1"/>
</dbReference>
<dbReference type="SUPFAM" id="SSF55594">
    <property type="entry name" value="HPr-like"/>
    <property type="match status" value="1"/>
</dbReference>
<dbReference type="RefSeq" id="WP_344819571.1">
    <property type="nucleotide sequence ID" value="NZ_BAABCP010000001.1"/>
</dbReference>
<dbReference type="InterPro" id="IPR050399">
    <property type="entry name" value="HPr"/>
</dbReference>
<keyword evidence="2" id="KW-0963">Cytoplasm</keyword>
<evidence type="ECO:0000259" key="4">
    <source>
        <dbReference type="PROSITE" id="PS51350"/>
    </source>
</evidence>
<evidence type="ECO:0000313" key="6">
    <source>
        <dbReference type="Proteomes" id="UP001501591"/>
    </source>
</evidence>
<dbReference type="PANTHER" id="PTHR33705">
    <property type="entry name" value="PHOSPHOCARRIER PROTEIN HPR"/>
    <property type="match status" value="1"/>
</dbReference>
<proteinExistence type="predicted"/>
<dbReference type="Pfam" id="PF00381">
    <property type="entry name" value="PTS-HPr"/>
    <property type="match status" value="1"/>
</dbReference>
<accession>A0ABP7NFZ8</accession>